<evidence type="ECO:0000259" key="4">
    <source>
        <dbReference type="Pfam" id="PF00717"/>
    </source>
</evidence>
<keyword evidence="2" id="KW-0238">DNA-binding</keyword>
<dbReference type="InterPro" id="IPR015927">
    <property type="entry name" value="Peptidase_S24_S26A/B/C"/>
</dbReference>
<dbReference type="SUPFAM" id="SSF51306">
    <property type="entry name" value="LexA/Signal peptidase"/>
    <property type="match status" value="1"/>
</dbReference>
<evidence type="ECO:0000256" key="3">
    <source>
        <dbReference type="ARBA" id="ARBA00023163"/>
    </source>
</evidence>
<protein>
    <recommendedName>
        <fullName evidence="4">Peptidase S24/S26A/S26B/S26C domain-containing protein</fullName>
    </recommendedName>
</protein>
<dbReference type="EMBL" id="NSLY01000025">
    <property type="protein sequence ID" value="PDP59481.1"/>
    <property type="molecule type" value="Genomic_DNA"/>
</dbReference>
<dbReference type="Proteomes" id="UP000219058">
    <property type="component" value="Unassembled WGS sequence"/>
</dbReference>
<dbReference type="RefSeq" id="WP_097550672.1">
    <property type="nucleotide sequence ID" value="NZ_NSLY01000025.1"/>
</dbReference>
<reference evidence="5 6" key="1">
    <citation type="submission" date="2017-09" db="EMBL/GenBank/DDBJ databases">
        <title>Phase variable restriction modification systems are present in the genome sequences of periodontal pathogens Prevotella intermedia, Tannerella forsythia and Porphyromonas gingivalis.</title>
        <authorList>
            <person name="Haigh R.D."/>
            <person name="Crawford L."/>
            <person name="Ralph J."/>
            <person name="Wanford J."/>
            <person name="Vartoukian S.R."/>
            <person name="Hijazib K."/>
            <person name="Wade W."/>
            <person name="Oggioni M.R."/>
        </authorList>
    </citation>
    <scope>NUCLEOTIDE SEQUENCE [LARGE SCALE GENOMIC DNA]</scope>
    <source>
        <strain evidence="5 6">WW2834</strain>
    </source>
</reference>
<dbReference type="InterPro" id="IPR036286">
    <property type="entry name" value="LexA/Signal_pep-like_sf"/>
</dbReference>
<evidence type="ECO:0000313" key="5">
    <source>
        <dbReference type="EMBL" id="PDP59481.1"/>
    </source>
</evidence>
<gene>
    <name evidence="5" type="ORF">CLI71_08860</name>
</gene>
<dbReference type="Gene3D" id="2.10.109.10">
    <property type="entry name" value="Umud Fragment, subunit A"/>
    <property type="match status" value="1"/>
</dbReference>
<dbReference type="InterPro" id="IPR039418">
    <property type="entry name" value="LexA-like"/>
</dbReference>
<evidence type="ECO:0000256" key="2">
    <source>
        <dbReference type="ARBA" id="ARBA00023125"/>
    </source>
</evidence>
<organism evidence="5 6">
    <name type="scientific">Prevotella intermedia</name>
    <dbReference type="NCBI Taxonomy" id="28131"/>
    <lineage>
        <taxon>Bacteria</taxon>
        <taxon>Pseudomonadati</taxon>
        <taxon>Bacteroidota</taxon>
        <taxon>Bacteroidia</taxon>
        <taxon>Bacteroidales</taxon>
        <taxon>Prevotellaceae</taxon>
        <taxon>Prevotella</taxon>
    </lineage>
</organism>
<sequence length="214" mass="23809">KKIERFDKYMKIKGLNDNKVTNNLGLSIGTLGKSRKENRDLSEKNIEKILNFYTDLNRTWLLTGEGSMLTTEPSLAGFNEVEYTRVPLLPISAQGGSLNDFIVSVSLQDCEKIISPIKGADIAITISGDSMADEYPNGSIVLAKRINERAFIDWGEVYVLDTCNGVVVKTLTPSEKEDCVRCVSINPNPIYAPFEVALNDIYGVYRVMLCMAKK</sequence>
<dbReference type="GO" id="GO:0003677">
    <property type="term" value="F:DNA binding"/>
    <property type="evidence" value="ECO:0007669"/>
    <property type="project" value="UniProtKB-KW"/>
</dbReference>
<dbReference type="PANTHER" id="PTHR40661:SF1">
    <property type="entry name" value="HTH CRO_C1-TYPE DOMAIN-CONTAINING PROTEIN"/>
    <property type="match status" value="1"/>
</dbReference>
<evidence type="ECO:0000256" key="1">
    <source>
        <dbReference type="ARBA" id="ARBA00023015"/>
    </source>
</evidence>
<name>A0A2A6EEK5_PREIN</name>
<dbReference type="CDD" id="cd06529">
    <property type="entry name" value="S24_LexA-like"/>
    <property type="match status" value="1"/>
</dbReference>
<keyword evidence="1" id="KW-0805">Transcription regulation</keyword>
<dbReference type="PANTHER" id="PTHR40661">
    <property type="match status" value="1"/>
</dbReference>
<evidence type="ECO:0000313" key="6">
    <source>
        <dbReference type="Proteomes" id="UP000219058"/>
    </source>
</evidence>
<dbReference type="Pfam" id="PF00717">
    <property type="entry name" value="Peptidase_S24"/>
    <property type="match status" value="1"/>
</dbReference>
<dbReference type="AlphaFoldDB" id="A0A2A6EEK5"/>
<feature type="non-terminal residue" evidence="5">
    <location>
        <position position="1"/>
    </location>
</feature>
<accession>A0A2A6EEK5</accession>
<keyword evidence="3" id="KW-0804">Transcription</keyword>
<feature type="domain" description="Peptidase S24/S26A/S26B/S26C" evidence="4">
    <location>
        <begin position="117"/>
        <end position="198"/>
    </location>
</feature>
<comment type="caution">
    <text evidence="5">The sequence shown here is derived from an EMBL/GenBank/DDBJ whole genome shotgun (WGS) entry which is preliminary data.</text>
</comment>
<proteinExistence type="predicted"/>